<proteinExistence type="predicted"/>
<reference evidence="1" key="1">
    <citation type="submission" date="2019-09" db="EMBL/GenBank/DDBJ databases">
        <title>Complete genome sequencing of four Arcobacter species reveals a diverse suite of mobile elements.</title>
        <authorList>
            <person name="Miller W.G."/>
            <person name="Yee E."/>
            <person name="Bono J.L."/>
        </authorList>
    </citation>
    <scope>NUCLEOTIDE SEQUENCE [LARGE SCALE GENOMIC DNA]</scope>
    <source>
        <strain evidence="1">LMG 26638</strain>
    </source>
</reference>
<dbReference type="InterPro" id="IPR007314">
    <property type="entry name" value="Cofac_haem-bd_dom"/>
</dbReference>
<name>A0A5C2H3Q7_9BACT</name>
<dbReference type="KEGG" id="apai:APAC_0446"/>
<accession>A0A5C2H3Q7</accession>
<dbReference type="Gene3D" id="3.40.50.11550">
    <property type="match status" value="1"/>
</dbReference>
<protein>
    <submittedName>
        <fullName evidence="1">Heme-binding uptake protein ChaN</fullName>
    </submittedName>
</protein>
<reference evidence="1" key="2">
    <citation type="submission" date="2019-09" db="EMBL/GenBank/DDBJ databases">
        <title>Taxonomic note: a critical rebuttal of the proposed division of the genus Arcobacter into six genera, emended descriptions of Arcobacter anaerophilus and the genus Arcobacter, and an assessment of genus-level boundaries for Epsilonproteobacteria using in silico genomic comparator tools.</title>
        <authorList>
            <person name="On S.L.W."/>
            <person name="Miller W.G."/>
            <person name="Biggs P."/>
            <person name="Cornelius A."/>
            <person name="Vandamme P."/>
        </authorList>
    </citation>
    <scope>NUCLEOTIDE SEQUENCE [LARGE SCALE GENOMIC DNA]</scope>
    <source>
        <strain evidence="1">LMG 26638</strain>
    </source>
</reference>
<evidence type="ECO:0000313" key="1">
    <source>
        <dbReference type="EMBL" id="QEP33607.1"/>
    </source>
</evidence>
<dbReference type="PROSITE" id="PS51257">
    <property type="entry name" value="PROKAR_LIPOPROTEIN"/>
    <property type="match status" value="1"/>
</dbReference>
<dbReference type="SUPFAM" id="SSF159501">
    <property type="entry name" value="EreA/ChaN-like"/>
    <property type="match status" value="1"/>
</dbReference>
<organism evidence="1 2">
    <name type="scientific">Malaciobacter pacificus</name>
    <dbReference type="NCBI Taxonomy" id="1080223"/>
    <lineage>
        <taxon>Bacteria</taxon>
        <taxon>Pseudomonadati</taxon>
        <taxon>Campylobacterota</taxon>
        <taxon>Epsilonproteobacteria</taxon>
        <taxon>Campylobacterales</taxon>
        <taxon>Arcobacteraceae</taxon>
        <taxon>Malaciobacter</taxon>
    </lineage>
</organism>
<dbReference type="Proteomes" id="UP000322726">
    <property type="component" value="Chromosome"/>
</dbReference>
<gene>
    <name evidence="1" type="ORF">APAC_0446</name>
</gene>
<dbReference type="EMBL" id="CP035928">
    <property type="protein sequence ID" value="QEP33607.1"/>
    <property type="molecule type" value="Genomic_DNA"/>
</dbReference>
<dbReference type="OrthoDB" id="9795827at2"/>
<evidence type="ECO:0000313" key="2">
    <source>
        <dbReference type="Proteomes" id="UP000322726"/>
    </source>
</evidence>
<keyword evidence="2" id="KW-1185">Reference proteome</keyword>
<dbReference type="AlphaFoldDB" id="A0A5C2H3Q7"/>
<sequence>MIKIILTLIITIFLFSACSQKKSTLSFTHDLEKKEGIYSLKQAKYISIEELVKEIEHYPIIFVGDHHNTKKTHDFFESLLIELDKKNYKLHLANEWFSPSHDKLLENYTNDVFDSQELKNRRKWEKFTSFKWEYVEPLYEIVKKNNGKLYGINLSKEDRKKISLKSFDKMNNEEKIFYDSLDLNVSVHRNFVMPYLSHCSKIPQKTDEKCEERMYRVQVSWDTYMAQNVAKISKFSLKSPKDKLIVFAGAMHIEHDLGIPLRFSRFSNLPFFTISNEKILKEKDIKVKASKADVIYIYE</sequence>
<dbReference type="RefSeq" id="WP_130232568.1">
    <property type="nucleotide sequence ID" value="NZ_BMEF01000028.1"/>
</dbReference>
<dbReference type="Pfam" id="PF04187">
    <property type="entry name" value="Cofac_haem_bdg"/>
    <property type="match status" value="1"/>
</dbReference>